<evidence type="ECO:0000313" key="4">
    <source>
        <dbReference type="Proteomes" id="UP000284250"/>
    </source>
</evidence>
<gene>
    <name evidence="3" type="ORF">D0T11_13145</name>
</gene>
<evidence type="ECO:0000256" key="1">
    <source>
        <dbReference type="SAM" id="MobiDB-lite"/>
    </source>
</evidence>
<dbReference type="InterPro" id="IPR011990">
    <property type="entry name" value="TPR-like_helical_dom_sf"/>
</dbReference>
<evidence type="ECO:0000313" key="3">
    <source>
        <dbReference type="EMBL" id="RIY09113.1"/>
    </source>
</evidence>
<dbReference type="SUPFAM" id="SSF48452">
    <property type="entry name" value="TPR-like"/>
    <property type="match status" value="1"/>
</dbReference>
<keyword evidence="3" id="KW-0449">Lipoprotein</keyword>
<feature type="signal peptide" evidence="2">
    <location>
        <begin position="1"/>
        <end position="22"/>
    </location>
</feature>
<keyword evidence="2" id="KW-0732">Signal</keyword>
<keyword evidence="4" id="KW-1185">Reference proteome</keyword>
<dbReference type="Gene3D" id="1.25.40.390">
    <property type="match status" value="1"/>
</dbReference>
<evidence type="ECO:0000256" key="2">
    <source>
        <dbReference type="SAM" id="SignalP"/>
    </source>
</evidence>
<protein>
    <submittedName>
        <fullName evidence="3">SusD/RagB family nutrient-binding outer membrane lipoprotein</fullName>
    </submittedName>
</protein>
<dbReference type="InterPro" id="IPR041662">
    <property type="entry name" value="SusD-like_2"/>
</dbReference>
<dbReference type="OrthoDB" id="622163at2"/>
<dbReference type="Proteomes" id="UP000284250">
    <property type="component" value="Unassembled WGS sequence"/>
</dbReference>
<feature type="region of interest" description="Disordered" evidence="1">
    <location>
        <begin position="439"/>
        <end position="462"/>
    </location>
</feature>
<sequence>MTRFSRYSFLLGLGLTFGSCQSFVSDLNVDPNRPATVNAPNTIQGVMVADALVHEAEAARVSAVWTNQFTGADRQYLSIEQYNVTSGNFDDVWDLSYYAVVTQARLTAANAASTGAFRLQGVAQVLEAHAIGTLTALFGDVPYRQVGNRAEIPNPAFDPQAQVYEDLQKELSDAITNLGRPGTIPGPQDIYFSGNAGKWIAVANTLKARYYLQTKNYAAARTAAAAGISSSENDMAMPHQDASGAQNVYYQFLVNERPGYLSAEGSYAAQMLDPSLKGSAINRNSASTDEAARFNYYFTKAAAGTTDYGIREGEGFSGPDTAFPLVTYAENQLIIAEAAARANTAADNTAALTALNNYRTALQKQFPTGRYAPLTLAILPGTGTDNAKLLREVLTERYLLFIGQVGAFNDARRTNNALNIPLKRIGSPSLPQRFLYPQSEINTNPNVPSPLPGLFDKTPINR</sequence>
<dbReference type="Pfam" id="PF12771">
    <property type="entry name" value="SusD-like_2"/>
    <property type="match status" value="1"/>
</dbReference>
<organism evidence="3 4">
    <name type="scientific">Hymenobacter rubripertinctus</name>
    <dbReference type="NCBI Taxonomy" id="2029981"/>
    <lineage>
        <taxon>Bacteria</taxon>
        <taxon>Pseudomonadati</taxon>
        <taxon>Bacteroidota</taxon>
        <taxon>Cytophagia</taxon>
        <taxon>Cytophagales</taxon>
        <taxon>Hymenobacteraceae</taxon>
        <taxon>Hymenobacter</taxon>
    </lineage>
</organism>
<reference evidence="3 4" key="2">
    <citation type="submission" date="2019-01" db="EMBL/GenBank/DDBJ databases">
        <title>Hymenobacter humicola sp. nov., isolated from soils in Antarctica.</title>
        <authorList>
            <person name="Sedlacek I."/>
            <person name="Holochova P."/>
            <person name="Kralova S."/>
            <person name="Pantucek R."/>
            <person name="Stankova E."/>
            <person name="Vrbovska V."/>
            <person name="Kristofova L."/>
            <person name="Svec P."/>
            <person name="Busse H.-J."/>
        </authorList>
    </citation>
    <scope>NUCLEOTIDE SEQUENCE [LARGE SCALE GENOMIC DNA]</scope>
    <source>
        <strain evidence="3 4">CCM 8852</strain>
    </source>
</reference>
<comment type="caution">
    <text evidence="3">The sequence shown here is derived from an EMBL/GenBank/DDBJ whole genome shotgun (WGS) entry which is preliminary data.</text>
</comment>
<dbReference type="PROSITE" id="PS51257">
    <property type="entry name" value="PROKAR_LIPOPROTEIN"/>
    <property type="match status" value="1"/>
</dbReference>
<dbReference type="EMBL" id="QYCN01000018">
    <property type="protein sequence ID" value="RIY09113.1"/>
    <property type="molecule type" value="Genomic_DNA"/>
</dbReference>
<accession>A0A418QVC7</accession>
<proteinExistence type="predicted"/>
<name>A0A418QVC7_9BACT</name>
<feature type="chain" id="PRO_5019161877" evidence="2">
    <location>
        <begin position="23"/>
        <end position="462"/>
    </location>
</feature>
<dbReference type="AlphaFoldDB" id="A0A418QVC7"/>
<reference evidence="3 4" key="1">
    <citation type="submission" date="2018-09" db="EMBL/GenBank/DDBJ databases">
        <authorList>
            <person name="Zeman M."/>
            <person name="Pardy F."/>
        </authorList>
    </citation>
    <scope>NUCLEOTIDE SEQUENCE [LARGE SCALE GENOMIC DNA]</scope>
    <source>
        <strain evidence="3 4">CCM 8852</strain>
    </source>
</reference>